<dbReference type="Pfam" id="PF12697">
    <property type="entry name" value="Abhydrolase_6"/>
    <property type="match status" value="1"/>
</dbReference>
<dbReference type="SUPFAM" id="SSF53474">
    <property type="entry name" value="alpha/beta-Hydrolases"/>
    <property type="match status" value="1"/>
</dbReference>
<dbReference type="InterPro" id="IPR029058">
    <property type="entry name" value="AB_hydrolase_fold"/>
</dbReference>
<dbReference type="OrthoDB" id="294702at2759"/>
<proteinExistence type="predicted"/>
<dbReference type="AlphaFoldDB" id="A0A9P5HCI4"/>
<sequence length="151" mass="16432">MPPIKPGSTTLVALESHKLEVTILGPPRRAHNPIVIIIPGITSSVKEWATVTKSLAQSTSVFNYERAGYGLSEPALDSDTRTAEELAAELDRLLSAAKIAPPYIVVCHSYGGIIAREFMRLRKLTDFKGFVFVDANTEETPSTFVMEIATA</sequence>
<evidence type="ECO:0000313" key="3">
    <source>
        <dbReference type="Proteomes" id="UP000722485"/>
    </source>
</evidence>
<name>A0A9P5HCI4_9HYPO</name>
<dbReference type="Gene3D" id="3.40.50.1820">
    <property type="entry name" value="alpha/beta hydrolase"/>
    <property type="match status" value="1"/>
</dbReference>
<dbReference type="EMBL" id="JAANBB010000042">
    <property type="protein sequence ID" value="KAF7553702.1"/>
    <property type="molecule type" value="Genomic_DNA"/>
</dbReference>
<feature type="domain" description="AB hydrolase-1" evidence="1">
    <location>
        <begin position="35"/>
        <end position="137"/>
    </location>
</feature>
<protein>
    <recommendedName>
        <fullName evidence="1">AB hydrolase-1 domain-containing protein</fullName>
    </recommendedName>
</protein>
<evidence type="ECO:0000259" key="1">
    <source>
        <dbReference type="Pfam" id="PF12697"/>
    </source>
</evidence>
<keyword evidence="3" id="KW-1185">Reference proteome</keyword>
<comment type="caution">
    <text evidence="2">The sequence shown here is derived from an EMBL/GenBank/DDBJ whole genome shotgun (WGS) entry which is preliminary data.</text>
</comment>
<reference evidence="2" key="1">
    <citation type="submission" date="2020-03" db="EMBL/GenBank/DDBJ databases">
        <title>Draft Genome Sequence of Cylindrodendrum hubeiense.</title>
        <authorList>
            <person name="Buettner E."/>
            <person name="Kellner H."/>
        </authorList>
    </citation>
    <scope>NUCLEOTIDE SEQUENCE</scope>
    <source>
        <strain evidence="2">IHI 201604</strain>
    </source>
</reference>
<dbReference type="InterPro" id="IPR000073">
    <property type="entry name" value="AB_hydrolase_1"/>
</dbReference>
<organism evidence="2 3">
    <name type="scientific">Cylindrodendrum hubeiense</name>
    <dbReference type="NCBI Taxonomy" id="595255"/>
    <lineage>
        <taxon>Eukaryota</taxon>
        <taxon>Fungi</taxon>
        <taxon>Dikarya</taxon>
        <taxon>Ascomycota</taxon>
        <taxon>Pezizomycotina</taxon>
        <taxon>Sordariomycetes</taxon>
        <taxon>Hypocreomycetidae</taxon>
        <taxon>Hypocreales</taxon>
        <taxon>Nectriaceae</taxon>
        <taxon>Cylindrodendrum</taxon>
    </lineage>
</organism>
<accession>A0A9P5HCI4</accession>
<evidence type="ECO:0000313" key="2">
    <source>
        <dbReference type="EMBL" id="KAF7553702.1"/>
    </source>
</evidence>
<gene>
    <name evidence="2" type="ORF">G7Z17_g3446</name>
</gene>
<dbReference type="Proteomes" id="UP000722485">
    <property type="component" value="Unassembled WGS sequence"/>
</dbReference>